<evidence type="ECO:0000256" key="1">
    <source>
        <dbReference type="SAM" id="MobiDB-lite"/>
    </source>
</evidence>
<evidence type="ECO:0000313" key="3">
    <source>
        <dbReference type="Proteomes" id="UP001189429"/>
    </source>
</evidence>
<sequence length="147" mass="15343">PRRAPRRRRARRPAAASERWGADRAAAAASGLGGAWSPSAGDLGPRPSEVVGTTVVDFDASAAPAPAPPRAKGVSSGGAEARGARAAGGRPLAGAERARWWGRTKSPREDPREEAIHQPDPPGAMITSRGSCVYKLRLPMGNFDIFV</sequence>
<organism evidence="2 3">
    <name type="scientific">Prorocentrum cordatum</name>
    <dbReference type="NCBI Taxonomy" id="2364126"/>
    <lineage>
        <taxon>Eukaryota</taxon>
        <taxon>Sar</taxon>
        <taxon>Alveolata</taxon>
        <taxon>Dinophyceae</taxon>
        <taxon>Prorocentrales</taxon>
        <taxon>Prorocentraceae</taxon>
        <taxon>Prorocentrum</taxon>
    </lineage>
</organism>
<feature type="region of interest" description="Disordered" evidence="1">
    <location>
        <begin position="1"/>
        <end position="126"/>
    </location>
</feature>
<name>A0ABN9SG28_9DINO</name>
<dbReference type="Proteomes" id="UP001189429">
    <property type="component" value="Unassembled WGS sequence"/>
</dbReference>
<feature type="non-terminal residue" evidence="2">
    <location>
        <position position="1"/>
    </location>
</feature>
<feature type="compositionally biased region" description="Basic and acidic residues" evidence="1">
    <location>
        <begin position="106"/>
        <end position="117"/>
    </location>
</feature>
<dbReference type="EMBL" id="CAUYUJ010010228">
    <property type="protein sequence ID" value="CAK0828875.1"/>
    <property type="molecule type" value="Genomic_DNA"/>
</dbReference>
<proteinExistence type="predicted"/>
<evidence type="ECO:0000313" key="2">
    <source>
        <dbReference type="EMBL" id="CAK0828875.1"/>
    </source>
</evidence>
<comment type="caution">
    <text evidence="2">The sequence shown here is derived from an EMBL/GenBank/DDBJ whole genome shotgun (WGS) entry which is preliminary data.</text>
</comment>
<gene>
    <name evidence="2" type="ORF">PCOR1329_LOCUS27982</name>
</gene>
<feature type="compositionally biased region" description="Low complexity" evidence="1">
    <location>
        <begin position="13"/>
        <end position="41"/>
    </location>
</feature>
<keyword evidence="3" id="KW-1185">Reference proteome</keyword>
<feature type="compositionally biased region" description="Basic residues" evidence="1">
    <location>
        <begin position="1"/>
        <end position="12"/>
    </location>
</feature>
<protein>
    <submittedName>
        <fullName evidence="2">Uncharacterized protein</fullName>
    </submittedName>
</protein>
<accession>A0ABN9SG28</accession>
<reference evidence="2" key="1">
    <citation type="submission" date="2023-10" db="EMBL/GenBank/DDBJ databases">
        <authorList>
            <person name="Chen Y."/>
            <person name="Shah S."/>
            <person name="Dougan E. K."/>
            <person name="Thang M."/>
            <person name="Chan C."/>
        </authorList>
    </citation>
    <scope>NUCLEOTIDE SEQUENCE [LARGE SCALE GENOMIC DNA]</scope>
</reference>
<feature type="compositionally biased region" description="Low complexity" evidence="1">
    <location>
        <begin position="77"/>
        <end position="95"/>
    </location>
</feature>